<gene>
    <name evidence="3" type="ORF">DY000_02033537</name>
</gene>
<protein>
    <recommendedName>
        <fullName evidence="2">Chromo domain-containing protein</fullName>
    </recommendedName>
</protein>
<dbReference type="SMART" id="SM00298">
    <property type="entry name" value="CHROMO"/>
    <property type="match status" value="1"/>
</dbReference>
<dbReference type="InterPro" id="IPR000953">
    <property type="entry name" value="Chromo/chromo_shadow_dom"/>
</dbReference>
<dbReference type="PROSITE" id="PS50013">
    <property type="entry name" value="CHROMO_2"/>
    <property type="match status" value="1"/>
</dbReference>
<organism evidence="3 4">
    <name type="scientific">Brassica cretica</name>
    <name type="common">Mustard</name>
    <dbReference type="NCBI Taxonomy" id="69181"/>
    <lineage>
        <taxon>Eukaryota</taxon>
        <taxon>Viridiplantae</taxon>
        <taxon>Streptophyta</taxon>
        <taxon>Embryophyta</taxon>
        <taxon>Tracheophyta</taxon>
        <taxon>Spermatophyta</taxon>
        <taxon>Magnoliopsida</taxon>
        <taxon>eudicotyledons</taxon>
        <taxon>Gunneridae</taxon>
        <taxon>Pentapetalae</taxon>
        <taxon>rosids</taxon>
        <taxon>malvids</taxon>
        <taxon>Brassicales</taxon>
        <taxon>Brassicaceae</taxon>
        <taxon>Brassiceae</taxon>
        <taxon>Brassica</taxon>
    </lineage>
</organism>
<proteinExistence type="predicted"/>
<evidence type="ECO:0000259" key="2">
    <source>
        <dbReference type="PROSITE" id="PS50013"/>
    </source>
</evidence>
<dbReference type="Proteomes" id="UP000266723">
    <property type="component" value="Unassembled WGS sequence"/>
</dbReference>
<dbReference type="Pfam" id="PF00385">
    <property type="entry name" value="Chromo"/>
    <property type="match status" value="1"/>
</dbReference>
<reference evidence="3 4" key="1">
    <citation type="journal article" date="2020" name="BMC Genomics">
        <title>Intraspecific diversification of the crop wild relative Brassica cretica Lam. using demographic model selection.</title>
        <authorList>
            <person name="Kioukis A."/>
            <person name="Michalopoulou V.A."/>
            <person name="Briers L."/>
            <person name="Pirintsos S."/>
            <person name="Studholme D.J."/>
            <person name="Pavlidis P."/>
            <person name="Sarris P.F."/>
        </authorList>
    </citation>
    <scope>NUCLEOTIDE SEQUENCE [LARGE SCALE GENOMIC DNA]</scope>
    <source>
        <strain evidence="4">cv. PFS-1207/04</strain>
    </source>
</reference>
<dbReference type="InterPro" id="IPR023780">
    <property type="entry name" value="Chromo_domain"/>
</dbReference>
<evidence type="ECO:0000256" key="1">
    <source>
        <dbReference type="SAM" id="MobiDB-lite"/>
    </source>
</evidence>
<evidence type="ECO:0000313" key="4">
    <source>
        <dbReference type="Proteomes" id="UP000266723"/>
    </source>
</evidence>
<dbReference type="SUPFAM" id="SSF54160">
    <property type="entry name" value="Chromo domain-like"/>
    <property type="match status" value="1"/>
</dbReference>
<name>A0ABQ7DFB5_BRACR</name>
<accession>A0ABQ7DFB5</accession>
<keyword evidence="4" id="KW-1185">Reference proteome</keyword>
<feature type="compositionally biased region" description="Basic and acidic residues" evidence="1">
    <location>
        <begin position="89"/>
        <end position="98"/>
    </location>
</feature>
<sequence length="98" mass="11494">MRDNVVLKLHPEAVLQERVNIRDNTKEILVRWSGLHADEATWESSEQIKASFPEFVQKLEDKLQLQQGSIDEEDDVQDVRVGGRKSSRERRPNPRYHD</sequence>
<dbReference type="Gene3D" id="2.40.50.40">
    <property type="match status" value="1"/>
</dbReference>
<evidence type="ECO:0000313" key="3">
    <source>
        <dbReference type="EMBL" id="KAF3576707.1"/>
    </source>
</evidence>
<comment type="caution">
    <text evidence="3">The sequence shown here is derived from an EMBL/GenBank/DDBJ whole genome shotgun (WGS) entry which is preliminary data.</text>
</comment>
<feature type="region of interest" description="Disordered" evidence="1">
    <location>
        <begin position="66"/>
        <end position="98"/>
    </location>
</feature>
<feature type="domain" description="Chromo" evidence="2">
    <location>
        <begin position="9"/>
        <end position="71"/>
    </location>
</feature>
<dbReference type="InterPro" id="IPR016197">
    <property type="entry name" value="Chromo-like_dom_sf"/>
</dbReference>
<dbReference type="EMBL" id="QGKV02000649">
    <property type="protein sequence ID" value="KAF3576707.1"/>
    <property type="molecule type" value="Genomic_DNA"/>
</dbReference>